<proteinExistence type="predicted"/>
<dbReference type="EMBL" id="RSFE01000016">
    <property type="protein sequence ID" value="RWU07967.1"/>
    <property type="molecule type" value="Genomic_DNA"/>
</dbReference>
<gene>
    <name evidence="1" type="ORF">EGC76_11725</name>
</gene>
<keyword evidence="1" id="KW-0540">Nuclease</keyword>
<keyword evidence="1" id="KW-0255">Endonuclease</keyword>
<evidence type="ECO:0000313" key="1">
    <source>
        <dbReference type="EMBL" id="RWU07967.1"/>
    </source>
</evidence>
<dbReference type="AlphaFoldDB" id="A0A443YVK8"/>
<dbReference type="RefSeq" id="WP_128353190.1">
    <property type="nucleotide sequence ID" value="NZ_RSFE01000016.1"/>
</dbReference>
<accession>A0A443YVK8</accession>
<protein>
    <submittedName>
        <fullName evidence="1">LlaJI family restriction endonuclease</fullName>
    </submittedName>
</protein>
<comment type="caution">
    <text evidence="1">The sequence shown here is derived from an EMBL/GenBank/DDBJ whole genome shotgun (WGS) entry which is preliminary data.</text>
</comment>
<evidence type="ECO:0000313" key="2">
    <source>
        <dbReference type="Proteomes" id="UP000288789"/>
    </source>
</evidence>
<sequence>MQPNIPVLVNDRIELSLLPADIQNHLLRYGLITSGGQKACFCGLLKTNEHIYVFLPRKMEQRQNSLPGIFAAIRKYSNHSNSLVDSEDGGDNLLGKYELTLISDILTDYRQNGIYTRRNRLNTLNKGKPNWSKTVSKFDPLFSIMGPIYLNYAGSISLNQADSEASRVHAYIVKLLDITYGKILFGSSNYQSGVLPLPQNQNENYLLSVLNSELQNLYSDRDIRLFNHLIKYIKRIHGKNNTNVVIGIKGFHTLWEHMLKSIITGAVDINSEFSIPTYITSTGEHLEAPQKGQRTDIITHDKTNNVYAIIDAKYYHAQDLKNAPGWSDLLKQFFYAKAVKSIAATSRVKNYFIFPGDKQVLTSAYMRKRNVNEADADYANIQCLYVDPQEVIEAYTKEVILENLSKQLIS</sequence>
<dbReference type="GO" id="GO:0004519">
    <property type="term" value="F:endonuclease activity"/>
    <property type="evidence" value="ECO:0007669"/>
    <property type="project" value="UniProtKB-KW"/>
</dbReference>
<reference evidence="1 2" key="1">
    <citation type="submission" date="2018-12" db="EMBL/GenBank/DDBJ databases">
        <authorList>
            <person name="Li A."/>
            <person name="Zhang M."/>
            <person name="Zhu H."/>
        </authorList>
    </citation>
    <scope>NUCLEOTIDE SEQUENCE [LARGE SCALE GENOMIC DNA]</scope>
    <source>
        <strain evidence="1 2">R04H25</strain>
    </source>
</reference>
<dbReference type="Pfam" id="PF09563">
    <property type="entry name" value="RE_LlaJI"/>
    <property type="match status" value="1"/>
</dbReference>
<dbReference type="OrthoDB" id="9811025at2"/>
<organism evidence="1 2">
    <name type="scientific">Pseudidiomarina gelatinasegens</name>
    <dbReference type="NCBI Taxonomy" id="2487740"/>
    <lineage>
        <taxon>Bacteria</taxon>
        <taxon>Pseudomonadati</taxon>
        <taxon>Pseudomonadota</taxon>
        <taxon>Gammaproteobacteria</taxon>
        <taxon>Alteromonadales</taxon>
        <taxon>Idiomarinaceae</taxon>
        <taxon>Pseudidiomarina</taxon>
    </lineage>
</organism>
<keyword evidence="1" id="KW-0378">Hydrolase</keyword>
<keyword evidence="2" id="KW-1185">Reference proteome</keyword>
<dbReference type="InterPro" id="IPR018579">
    <property type="entry name" value="Restrct_endonuc_II_LlaJI"/>
</dbReference>
<dbReference type="Proteomes" id="UP000288789">
    <property type="component" value="Unassembled WGS sequence"/>
</dbReference>
<name>A0A443YVK8_9GAMM</name>